<evidence type="ECO:0000256" key="5">
    <source>
        <dbReference type="ARBA" id="ARBA00023069"/>
    </source>
</evidence>
<dbReference type="GO" id="GO:0004553">
    <property type="term" value="F:hydrolase activity, hydrolyzing O-glycosyl compounds"/>
    <property type="evidence" value="ECO:0007669"/>
    <property type="project" value="UniProtKB-ARBA"/>
</dbReference>
<dbReference type="GO" id="GO:0005737">
    <property type="term" value="C:cytoplasm"/>
    <property type="evidence" value="ECO:0007669"/>
    <property type="project" value="UniProtKB-SubCell"/>
</dbReference>
<dbReference type="KEGG" id="fek:C1H87_04530"/>
<keyword evidence="6" id="KW-1015">Disulfide bond</keyword>
<dbReference type="Pfam" id="PF13385">
    <property type="entry name" value="Laminin_G_3"/>
    <property type="match status" value="1"/>
</dbReference>
<dbReference type="Pfam" id="PF18962">
    <property type="entry name" value="Por_Secre_tail"/>
    <property type="match status" value="1"/>
</dbReference>
<dbReference type="InterPro" id="IPR000998">
    <property type="entry name" value="MAM_dom"/>
</dbReference>
<evidence type="ECO:0000313" key="11">
    <source>
        <dbReference type="Proteomes" id="UP000235826"/>
    </source>
</evidence>
<dbReference type="InterPro" id="IPR013783">
    <property type="entry name" value="Ig-like_fold"/>
</dbReference>
<dbReference type="PANTHER" id="PTHR23282">
    <property type="entry name" value="APICAL ENDOSOMAL GLYCOPROTEIN PRECURSOR"/>
    <property type="match status" value="1"/>
</dbReference>
<evidence type="ECO:0000256" key="3">
    <source>
        <dbReference type="ARBA" id="ARBA00022490"/>
    </source>
</evidence>
<gene>
    <name evidence="10" type="ORF">C1H87_04530</name>
</gene>
<dbReference type="NCBIfam" id="NF012200">
    <property type="entry name" value="choice_anch_D"/>
    <property type="match status" value="2"/>
</dbReference>
<sequence>MVSHTKSITYILSLLISISTFSQVIYSEDFETDFDVDTNGWTLSSPTSNMNWEGGNGGTPSGGTGPSGANTGSYYAFVESSGTNAFFKEAIMTSPSINLTGYNNPTLSFYYHMYGSNMGDLNIDINDGGGWTTLLTISGQQQFSNGAAWSNTLSSAIDLSAYTGDTVQIRFHGTTSNTGDYYQSDFAIDDLLINGTLIVGSEMEIQGNATSIVSGDTTPTSGDHTEFGTIANTTTLDRTFTIRNIGNSILNLTGGTPLVNISGNAAFSILTQPSSNTITSGGNLTFVVRFAPSAVGTNLQATISIDNDDSDEDPYTFTVQGTSVILAPEINIQGNSIDIASGDNTPAFGDDTEFGVTTTSTTIDHTFTIQNTGTSTLNLTGGAPLVDISGNAAFSILTQPSSSSITSGGDLTFVVRFAPTVVGSNLQATVSIDNDDSDENPYTFVVQGSALLNHSPGDVDSNLQLWLRADQGIALTGTDVDSWTDQSTNGFTGASGGSADAEYVTSDLNFNPIIRFSGNSFYNLGNPSQLDLQPNTDEMTIFTVVVANGSGTVFGKSNNSTRNYQVWFGSTDRVLHNTLGRQGGNQAVRWGTIYALNEPKLTTGIVADTGNSLTRLSPYVNGVIDPADRNDGTSTGSSVTDVLVGARRNGINTGSGFRFNGDIAEIIMYDRDLNATEQQQVETYLAIKYGITLGSNDAYWDSSTNTSSPFGYAGTSNDYVASDSSIIWNGTTNAGFGYNIIGVARDDDSNLLQQRSKSVSIIPEAILTMEAEAGSLNADLSYLLIGNNSDNVALITTGLPVRSTNILERRWRARESTNDAGTVTLEFDLSTSSITDAEATNLELLIADNTSFNNYKNIAGSYNATTDILTFTGINFEDAEYFTLGTTESYTSNYHLSFNGTTRYVDLGDTNDLTENFTISAWIKSNANGRTIVSKGSAAGYEFTINSSGNLVMSFNSGTQTVTSTNNVPQNVWHHVAVIYNGSTTKVYIDGIEDGTANISTDPVANSESFLIGASGSSPSNFFSGEMDELRVWNRALTVDQLRFVMNQEIEISGGNIYGTIIPQTVTKHETSSIPLADLMAYYPFSQVRGNCVLNESSNTTENGRLYNIPTSSFESQTAPLPFVSDADTDWDVATTWLNNGVQYIPNTTINGTAVDWNIVEINHNISVDRDLSVLALISNNNELTVNGDTSLNTGHGLTVTHYLKLDGSIDLEGESQLIQTTGSDFDTTSTGTLERDQQGTSNTYLYNYWSSPIAPTSNANYTPLSIFSNINFLGSGYNGTAAPVAVADYWIWKYANRVSDTYSAWQHVRSTGTISPGEGFTMKGPGTLTSDQNYEFLGQPNNGDITLTLSDDNDYLVGNPYPSAIDADAFILDHISVTEGGNYSNLTENIINGALYFWDHFANNTHILAAYQGGYATYTLMGGAVAISNDTRINASGAAGTKLPERYIPVGQGFFVSAVLDPDLIGEANDPGITLPVNGGTITFRNSHRVFQREIVSGSNTGSLFLKNNSKGKAATALKKADQRKKIRLMFDSPGGYHRQLLVGADEKASNGFDIGYDALLIESNNEDMYWHMNNSNLIIQAVNNFNEEQVLPLGIKINTEGITTIKIDELINIDNSQNIYLHDKELNTYHNLKQSNYEVYLTPGDYLERFEITFSKNNTLLNIEAIEHDELQIYYSNEKKSLIVHNPILKQIKSIEIYNILGQLVYKLNIETNEKYIEHKTQDITTGTYIVKMKTDAETISKKVLVKQ</sequence>
<evidence type="ECO:0000256" key="6">
    <source>
        <dbReference type="ARBA" id="ARBA00023157"/>
    </source>
</evidence>
<dbReference type="SMART" id="SM00137">
    <property type="entry name" value="MAM"/>
    <property type="match status" value="1"/>
</dbReference>
<dbReference type="OrthoDB" id="2582440at2"/>
<accession>A0A2K9PLW1</accession>
<dbReference type="Proteomes" id="UP000235826">
    <property type="component" value="Chromosome"/>
</dbReference>
<feature type="signal peptide" evidence="8">
    <location>
        <begin position="1"/>
        <end position="22"/>
    </location>
</feature>
<dbReference type="InterPro" id="IPR058515">
    <property type="entry name" value="DUF8202"/>
</dbReference>
<evidence type="ECO:0000256" key="7">
    <source>
        <dbReference type="ARBA" id="ARBA00023273"/>
    </source>
</evidence>
<keyword evidence="4 8" id="KW-0732">Signal</keyword>
<keyword evidence="5" id="KW-0969">Cilium</keyword>
<dbReference type="GO" id="GO:0005975">
    <property type="term" value="P:carbohydrate metabolic process"/>
    <property type="evidence" value="ECO:0007669"/>
    <property type="project" value="UniProtKB-ARBA"/>
</dbReference>
<keyword evidence="7" id="KW-0966">Cell projection</keyword>
<feature type="domain" description="MAM" evidence="9">
    <location>
        <begin position="26"/>
        <end position="193"/>
    </location>
</feature>
<dbReference type="InterPro" id="IPR051560">
    <property type="entry name" value="MAM_domain-containing"/>
</dbReference>
<dbReference type="RefSeq" id="WP_102754675.1">
    <property type="nucleotide sequence ID" value="NZ_CP025791.1"/>
</dbReference>
<dbReference type="InterPro" id="IPR026444">
    <property type="entry name" value="Secre_tail"/>
</dbReference>
<evidence type="ECO:0000256" key="8">
    <source>
        <dbReference type="SAM" id="SignalP"/>
    </source>
</evidence>
<dbReference type="PANTHER" id="PTHR23282:SF101">
    <property type="entry name" value="MAM DOMAIN-CONTAINING PROTEIN"/>
    <property type="match status" value="1"/>
</dbReference>
<keyword evidence="3" id="KW-0963">Cytoplasm</keyword>
<dbReference type="GO" id="GO:0016020">
    <property type="term" value="C:membrane"/>
    <property type="evidence" value="ECO:0007669"/>
    <property type="project" value="InterPro"/>
</dbReference>
<dbReference type="SUPFAM" id="SSF49899">
    <property type="entry name" value="Concanavalin A-like lectins/glucanases"/>
    <property type="match status" value="3"/>
</dbReference>
<dbReference type="Pfam" id="PF00629">
    <property type="entry name" value="MAM"/>
    <property type="match status" value="1"/>
</dbReference>
<dbReference type="Gene3D" id="2.60.120.200">
    <property type="match status" value="3"/>
</dbReference>
<dbReference type="PROSITE" id="PS50060">
    <property type="entry name" value="MAM_2"/>
    <property type="match status" value="1"/>
</dbReference>
<evidence type="ECO:0000259" key="9">
    <source>
        <dbReference type="PROSITE" id="PS50060"/>
    </source>
</evidence>
<dbReference type="InterPro" id="IPR013320">
    <property type="entry name" value="ConA-like_dom_sf"/>
</dbReference>
<comment type="subcellular location">
    <subcellularLocation>
        <location evidence="1">Cell projection</location>
        <location evidence="1">Cilium</location>
    </subcellularLocation>
    <subcellularLocation>
        <location evidence="2">Cytoplasm</location>
    </subcellularLocation>
</comment>
<name>A0A2K9PLW1_9FLAO</name>
<evidence type="ECO:0000313" key="10">
    <source>
        <dbReference type="EMBL" id="AUP78016.1"/>
    </source>
</evidence>
<evidence type="ECO:0000256" key="4">
    <source>
        <dbReference type="ARBA" id="ARBA00022729"/>
    </source>
</evidence>
<evidence type="ECO:0000256" key="1">
    <source>
        <dbReference type="ARBA" id="ARBA00004138"/>
    </source>
</evidence>
<dbReference type="NCBIfam" id="TIGR04183">
    <property type="entry name" value="Por_Secre_tail"/>
    <property type="match status" value="1"/>
</dbReference>
<feature type="chain" id="PRO_5018182923" description="MAM domain-containing protein" evidence="8">
    <location>
        <begin position="23"/>
        <end position="1750"/>
    </location>
</feature>
<evidence type="ECO:0000256" key="2">
    <source>
        <dbReference type="ARBA" id="ARBA00004496"/>
    </source>
</evidence>
<dbReference type="Pfam" id="PF26628">
    <property type="entry name" value="DUF8202"/>
    <property type="match status" value="1"/>
</dbReference>
<dbReference type="InterPro" id="IPR006558">
    <property type="entry name" value="LamG-like"/>
</dbReference>
<reference evidence="10 11" key="1">
    <citation type="submission" date="2018-01" db="EMBL/GenBank/DDBJ databases">
        <title>Complete genome sequence of Flavivirga eckloniae ECD14 isolated from seaweed Ecklonia cava.</title>
        <authorList>
            <person name="Lee J.H."/>
            <person name="Baik K.S."/>
            <person name="Seong C.N."/>
        </authorList>
    </citation>
    <scope>NUCLEOTIDE SEQUENCE [LARGE SCALE GENOMIC DNA]</scope>
    <source>
        <strain evidence="10 11">ECD14</strain>
    </source>
</reference>
<dbReference type="Gene3D" id="2.60.40.10">
    <property type="entry name" value="Immunoglobulins"/>
    <property type="match status" value="2"/>
</dbReference>
<keyword evidence="11" id="KW-1185">Reference proteome</keyword>
<proteinExistence type="predicted"/>
<protein>
    <recommendedName>
        <fullName evidence="9">MAM domain-containing protein</fullName>
    </recommendedName>
</protein>
<dbReference type="Pfam" id="PF22544">
    <property type="entry name" value="HYDIN_VesB_CFA65-like_Ig"/>
    <property type="match status" value="1"/>
</dbReference>
<dbReference type="InterPro" id="IPR053879">
    <property type="entry name" value="HYDIN_VesB_CFA65-like_Ig"/>
</dbReference>
<organism evidence="10 11">
    <name type="scientific">Flavivirga eckloniae</name>
    <dbReference type="NCBI Taxonomy" id="1803846"/>
    <lineage>
        <taxon>Bacteria</taxon>
        <taxon>Pseudomonadati</taxon>
        <taxon>Bacteroidota</taxon>
        <taxon>Flavobacteriia</taxon>
        <taxon>Flavobacteriales</taxon>
        <taxon>Flavobacteriaceae</taxon>
        <taxon>Flavivirga</taxon>
    </lineage>
</organism>
<dbReference type="SMART" id="SM00560">
    <property type="entry name" value="LamGL"/>
    <property type="match status" value="1"/>
</dbReference>
<dbReference type="EMBL" id="CP025791">
    <property type="protein sequence ID" value="AUP78016.1"/>
    <property type="molecule type" value="Genomic_DNA"/>
</dbReference>